<keyword evidence="3" id="KW-0731">Sigma factor</keyword>
<evidence type="ECO:0000256" key="1">
    <source>
        <dbReference type="ARBA" id="ARBA00010641"/>
    </source>
</evidence>
<evidence type="ECO:0000313" key="7">
    <source>
        <dbReference type="Proteomes" id="UP001325680"/>
    </source>
</evidence>
<dbReference type="EMBL" id="CP139960">
    <property type="protein sequence ID" value="WQD36863.1"/>
    <property type="molecule type" value="Genomic_DNA"/>
</dbReference>
<sequence length="182" mass="20911">MKIIDNWYCNHRGRLLAIACQKGYSYEEAKDIVQQFFLDILQKELGDIKNPGAFLLTAFKNRLIDLYRADRAKPAFEVTPDVPSTQDIIEDLESDAALVEKIANAYKNLPARYRRVIYMKYYQGLTTEQIVDETGFTYQTVYNNLSKGIQLLRRNLADHSGKTANLKLAALLGILFSQNFFE</sequence>
<dbReference type="RefSeq" id="WP_114793209.1">
    <property type="nucleotide sequence ID" value="NZ_CP139960.1"/>
</dbReference>
<dbReference type="InterPro" id="IPR036388">
    <property type="entry name" value="WH-like_DNA-bd_sf"/>
</dbReference>
<dbReference type="Proteomes" id="UP001325680">
    <property type="component" value="Chromosome"/>
</dbReference>
<dbReference type="SUPFAM" id="SSF88659">
    <property type="entry name" value="Sigma3 and sigma4 domains of RNA polymerase sigma factors"/>
    <property type="match status" value="1"/>
</dbReference>
<evidence type="ECO:0000259" key="5">
    <source>
        <dbReference type="Pfam" id="PF08281"/>
    </source>
</evidence>
<dbReference type="SUPFAM" id="SSF88946">
    <property type="entry name" value="Sigma2 domain of RNA polymerase sigma factors"/>
    <property type="match status" value="1"/>
</dbReference>
<keyword evidence="7" id="KW-1185">Reference proteome</keyword>
<evidence type="ECO:0000256" key="4">
    <source>
        <dbReference type="ARBA" id="ARBA00023163"/>
    </source>
</evidence>
<keyword evidence="4" id="KW-0804">Transcription</keyword>
<dbReference type="NCBIfam" id="TIGR02937">
    <property type="entry name" value="sigma70-ECF"/>
    <property type="match status" value="1"/>
</dbReference>
<dbReference type="PANTHER" id="PTHR43133:SF46">
    <property type="entry name" value="RNA POLYMERASE SIGMA-70 FACTOR ECF SUBFAMILY"/>
    <property type="match status" value="1"/>
</dbReference>
<gene>
    <name evidence="6" type="ORF">U0035_14420</name>
</gene>
<dbReference type="InterPro" id="IPR014284">
    <property type="entry name" value="RNA_pol_sigma-70_dom"/>
</dbReference>
<dbReference type="Gene3D" id="1.10.1740.10">
    <property type="match status" value="1"/>
</dbReference>
<organism evidence="6 7">
    <name type="scientific">Niabella yanshanensis</name>
    <dbReference type="NCBI Taxonomy" id="577386"/>
    <lineage>
        <taxon>Bacteria</taxon>
        <taxon>Pseudomonadati</taxon>
        <taxon>Bacteroidota</taxon>
        <taxon>Chitinophagia</taxon>
        <taxon>Chitinophagales</taxon>
        <taxon>Chitinophagaceae</taxon>
        <taxon>Niabella</taxon>
    </lineage>
</organism>
<comment type="similarity">
    <text evidence="1">Belongs to the sigma-70 factor family. ECF subfamily.</text>
</comment>
<feature type="domain" description="RNA polymerase sigma factor 70 region 4 type 2" evidence="5">
    <location>
        <begin position="103"/>
        <end position="150"/>
    </location>
</feature>
<dbReference type="InterPro" id="IPR039425">
    <property type="entry name" value="RNA_pol_sigma-70-like"/>
</dbReference>
<keyword evidence="2" id="KW-0805">Transcription regulation</keyword>
<evidence type="ECO:0000313" key="6">
    <source>
        <dbReference type="EMBL" id="WQD36863.1"/>
    </source>
</evidence>
<proteinExistence type="inferred from homology"/>
<reference evidence="6 7" key="1">
    <citation type="submission" date="2023-12" db="EMBL/GenBank/DDBJ databases">
        <title>Genome sequencing and assembly of bacterial species from a model synthetic community.</title>
        <authorList>
            <person name="Hogle S.L."/>
        </authorList>
    </citation>
    <scope>NUCLEOTIDE SEQUENCE [LARGE SCALE GENOMIC DNA]</scope>
    <source>
        <strain evidence="6 7">HAMBI_3031</strain>
    </source>
</reference>
<protein>
    <submittedName>
        <fullName evidence="6">Sigma-70 family RNA polymerase sigma factor</fullName>
    </submittedName>
</protein>
<dbReference type="Gene3D" id="1.10.10.10">
    <property type="entry name" value="Winged helix-like DNA-binding domain superfamily/Winged helix DNA-binding domain"/>
    <property type="match status" value="1"/>
</dbReference>
<dbReference type="PANTHER" id="PTHR43133">
    <property type="entry name" value="RNA POLYMERASE ECF-TYPE SIGMA FACTO"/>
    <property type="match status" value="1"/>
</dbReference>
<evidence type="ECO:0000256" key="2">
    <source>
        <dbReference type="ARBA" id="ARBA00023015"/>
    </source>
</evidence>
<dbReference type="Pfam" id="PF08281">
    <property type="entry name" value="Sigma70_r4_2"/>
    <property type="match status" value="1"/>
</dbReference>
<dbReference type="InterPro" id="IPR013249">
    <property type="entry name" value="RNA_pol_sigma70_r4_t2"/>
</dbReference>
<dbReference type="InterPro" id="IPR013324">
    <property type="entry name" value="RNA_pol_sigma_r3/r4-like"/>
</dbReference>
<name>A0ABZ0W0S7_9BACT</name>
<dbReference type="InterPro" id="IPR013325">
    <property type="entry name" value="RNA_pol_sigma_r2"/>
</dbReference>
<accession>A0ABZ0W0S7</accession>
<evidence type="ECO:0000256" key="3">
    <source>
        <dbReference type="ARBA" id="ARBA00023082"/>
    </source>
</evidence>
<dbReference type="CDD" id="cd06171">
    <property type="entry name" value="Sigma70_r4"/>
    <property type="match status" value="1"/>
</dbReference>